<dbReference type="SUPFAM" id="SSF55961">
    <property type="entry name" value="Bet v1-like"/>
    <property type="match status" value="1"/>
</dbReference>
<evidence type="ECO:0000259" key="2">
    <source>
        <dbReference type="Pfam" id="PF08327"/>
    </source>
</evidence>
<dbReference type="Proteomes" id="UP001597557">
    <property type="component" value="Unassembled WGS sequence"/>
</dbReference>
<evidence type="ECO:0000313" key="3">
    <source>
        <dbReference type="EMBL" id="MFD2872472.1"/>
    </source>
</evidence>
<sequence length="154" mass="18175">MKDITDNNITDRELLITKLLDAPVELVWEAWSNPEHICNWWGPDGFTCTISKMELRPEGEWHLVLHGPDGIDYKNRSIFKEIIPQQKISYWHESAPHFMGTITFEDRGEQTFLTWRMLFDTKEEFIQTVKVFKADQGLKQNVVKLQEYLNSMKS</sequence>
<reference evidence="4" key="1">
    <citation type="journal article" date="2019" name="Int. J. Syst. Evol. Microbiol.">
        <title>The Global Catalogue of Microorganisms (GCM) 10K type strain sequencing project: providing services to taxonomists for standard genome sequencing and annotation.</title>
        <authorList>
            <consortium name="The Broad Institute Genomics Platform"/>
            <consortium name="The Broad Institute Genome Sequencing Center for Infectious Disease"/>
            <person name="Wu L."/>
            <person name="Ma J."/>
        </authorList>
    </citation>
    <scope>NUCLEOTIDE SEQUENCE [LARGE SCALE GENOMIC DNA]</scope>
    <source>
        <strain evidence="4">KCTC 22437</strain>
    </source>
</reference>
<comment type="similarity">
    <text evidence="1">Belongs to the AHA1 family.</text>
</comment>
<keyword evidence="4" id="KW-1185">Reference proteome</keyword>
<organism evidence="3 4">
    <name type="scientific">Mucilaginibacter ximonensis</name>
    <dbReference type="NCBI Taxonomy" id="538021"/>
    <lineage>
        <taxon>Bacteria</taxon>
        <taxon>Pseudomonadati</taxon>
        <taxon>Bacteroidota</taxon>
        <taxon>Sphingobacteriia</taxon>
        <taxon>Sphingobacteriales</taxon>
        <taxon>Sphingobacteriaceae</taxon>
        <taxon>Mucilaginibacter</taxon>
    </lineage>
</organism>
<dbReference type="CDD" id="cd08894">
    <property type="entry name" value="SRPBCC_CalC_Aha1-like_1"/>
    <property type="match status" value="1"/>
</dbReference>
<comment type="caution">
    <text evidence="3">The sequence shown here is derived from an EMBL/GenBank/DDBJ whole genome shotgun (WGS) entry which is preliminary data.</text>
</comment>
<evidence type="ECO:0000256" key="1">
    <source>
        <dbReference type="ARBA" id="ARBA00006817"/>
    </source>
</evidence>
<dbReference type="Pfam" id="PF08327">
    <property type="entry name" value="AHSA1"/>
    <property type="match status" value="1"/>
</dbReference>
<dbReference type="InterPro" id="IPR023393">
    <property type="entry name" value="START-like_dom_sf"/>
</dbReference>
<dbReference type="EMBL" id="JBHUPD010000002">
    <property type="protein sequence ID" value="MFD2872472.1"/>
    <property type="molecule type" value="Genomic_DNA"/>
</dbReference>
<accession>A0ABW5YAV4</accession>
<evidence type="ECO:0000313" key="4">
    <source>
        <dbReference type="Proteomes" id="UP001597557"/>
    </source>
</evidence>
<name>A0ABW5YAV4_9SPHI</name>
<proteinExistence type="inferred from homology"/>
<dbReference type="Gene3D" id="3.30.530.20">
    <property type="match status" value="1"/>
</dbReference>
<dbReference type="InterPro" id="IPR013538">
    <property type="entry name" value="ASHA1/2-like_C"/>
</dbReference>
<protein>
    <submittedName>
        <fullName evidence="3">SRPBCC family protein</fullName>
    </submittedName>
</protein>
<dbReference type="RefSeq" id="WP_377184188.1">
    <property type="nucleotide sequence ID" value="NZ_JBHUPD010000002.1"/>
</dbReference>
<feature type="domain" description="Activator of Hsp90 ATPase homologue 1/2-like C-terminal" evidence="2">
    <location>
        <begin position="21"/>
        <end position="149"/>
    </location>
</feature>
<gene>
    <name evidence="3" type="ORF">ACFS5N_08345</name>
</gene>